<dbReference type="Proteomes" id="UP001268683">
    <property type="component" value="Chromosome"/>
</dbReference>
<dbReference type="Pfam" id="PF01135">
    <property type="entry name" value="PCMT"/>
    <property type="match status" value="1"/>
</dbReference>
<proteinExistence type="inferred from homology"/>
<dbReference type="SUPFAM" id="SSF53335">
    <property type="entry name" value="S-adenosyl-L-methionine-dependent methyltransferases"/>
    <property type="match status" value="1"/>
</dbReference>
<sequence length="218" mass="23370">MTDFVTARTAMVDSQLRPNEVNETSITKAMLSVPRERFVPKAKRAVAYVDEDIEVASGRYIMEPRVFGRLLSAATVQSTDLVLDIAPATGYSSAVLSQMADAVVALEADKKLVESAESKLAEIDAVNVAVIDGDMAKGVAKQGPFDVIVINGAVEEVPKALIKQLKDGGRLVCVLIEGGVGRGHLVKKTEDGIEARHLFDANARPVPGFQKEEAFTFA</sequence>
<dbReference type="InterPro" id="IPR000682">
    <property type="entry name" value="PCMT"/>
</dbReference>
<dbReference type="RefSeq" id="WP_310797604.1">
    <property type="nucleotide sequence ID" value="NZ_CP123872.1"/>
</dbReference>
<dbReference type="InterPro" id="IPR029063">
    <property type="entry name" value="SAM-dependent_MTases_sf"/>
</dbReference>
<name>A0AA52EFW3_9PROT</name>
<keyword evidence="5" id="KW-1185">Reference proteome</keyword>
<evidence type="ECO:0000313" key="4">
    <source>
        <dbReference type="EMBL" id="WND01774.1"/>
    </source>
</evidence>
<evidence type="ECO:0000256" key="2">
    <source>
        <dbReference type="ARBA" id="ARBA00013346"/>
    </source>
</evidence>
<accession>A0AA52EFW3</accession>
<dbReference type="Gene3D" id="3.40.50.150">
    <property type="entry name" value="Vaccinia Virus protein VP39"/>
    <property type="match status" value="1"/>
</dbReference>
<dbReference type="GO" id="GO:0004719">
    <property type="term" value="F:protein-L-isoaspartate (D-aspartate) O-methyltransferase activity"/>
    <property type="evidence" value="ECO:0007669"/>
    <property type="project" value="InterPro"/>
</dbReference>
<dbReference type="EMBL" id="CP123872">
    <property type="protein sequence ID" value="WND01774.1"/>
    <property type="molecule type" value="Genomic_DNA"/>
</dbReference>
<organism evidence="4 5">
    <name type="scientific">Temperatibacter marinus</name>
    <dbReference type="NCBI Taxonomy" id="1456591"/>
    <lineage>
        <taxon>Bacteria</taxon>
        <taxon>Pseudomonadati</taxon>
        <taxon>Pseudomonadota</taxon>
        <taxon>Alphaproteobacteria</taxon>
        <taxon>Kordiimonadales</taxon>
        <taxon>Temperatibacteraceae</taxon>
        <taxon>Temperatibacter</taxon>
    </lineage>
</organism>
<dbReference type="CDD" id="cd02440">
    <property type="entry name" value="AdoMet_MTases"/>
    <property type="match status" value="1"/>
</dbReference>
<dbReference type="KEGG" id="tmk:QGN29_09435"/>
<comment type="similarity">
    <text evidence="1">Belongs to the methyltransferase superfamily. L-isoaspartyl/D-aspartyl protein methyltransferase family.</text>
</comment>
<dbReference type="PANTHER" id="PTHR11579">
    <property type="entry name" value="PROTEIN-L-ISOASPARTATE O-METHYLTRANSFERASE"/>
    <property type="match status" value="1"/>
</dbReference>
<protein>
    <recommendedName>
        <fullName evidence="2">Protein-L-isoaspartate O-methyltransferase</fullName>
    </recommendedName>
    <alternativeName>
        <fullName evidence="3">Protein L-isoaspartyl methyltransferase</fullName>
    </alternativeName>
</protein>
<evidence type="ECO:0000313" key="5">
    <source>
        <dbReference type="Proteomes" id="UP001268683"/>
    </source>
</evidence>
<evidence type="ECO:0000256" key="3">
    <source>
        <dbReference type="ARBA" id="ARBA00030757"/>
    </source>
</evidence>
<gene>
    <name evidence="4" type="ORF">QGN29_09435</name>
</gene>
<reference evidence="4" key="1">
    <citation type="submission" date="2023-04" db="EMBL/GenBank/DDBJ databases">
        <title>Complete genome sequence of Temperatibacter marinus.</title>
        <authorList>
            <person name="Rong J.-C."/>
            <person name="Yi M.-L."/>
            <person name="Zhao Q."/>
        </authorList>
    </citation>
    <scope>NUCLEOTIDE SEQUENCE</scope>
    <source>
        <strain evidence="4">NBRC 110045</strain>
    </source>
</reference>
<dbReference type="AlphaFoldDB" id="A0AA52EFW3"/>
<evidence type="ECO:0000256" key="1">
    <source>
        <dbReference type="ARBA" id="ARBA00005369"/>
    </source>
</evidence>
<dbReference type="PANTHER" id="PTHR11579:SF18">
    <property type="entry name" value="PROTEIN-L-ISOASPARTATE O-METHYLTRANSFERASE"/>
    <property type="match status" value="1"/>
</dbReference>
<dbReference type="GO" id="GO:0005737">
    <property type="term" value="C:cytoplasm"/>
    <property type="evidence" value="ECO:0007669"/>
    <property type="project" value="TreeGrafter"/>
</dbReference>